<dbReference type="GO" id="GO:0016887">
    <property type="term" value="F:ATP hydrolysis activity"/>
    <property type="evidence" value="ECO:0007669"/>
    <property type="project" value="InterPro"/>
</dbReference>
<evidence type="ECO:0000256" key="3">
    <source>
        <dbReference type="ARBA" id="ARBA00022741"/>
    </source>
</evidence>
<dbReference type="InterPro" id="IPR027417">
    <property type="entry name" value="P-loop_NTPase"/>
</dbReference>
<dbReference type="InterPro" id="IPR003593">
    <property type="entry name" value="AAA+_ATPase"/>
</dbReference>
<evidence type="ECO:0000256" key="1">
    <source>
        <dbReference type="ARBA" id="ARBA00005417"/>
    </source>
</evidence>
<dbReference type="SUPFAM" id="SSF52540">
    <property type="entry name" value="P-loop containing nucleoside triphosphate hydrolases"/>
    <property type="match status" value="1"/>
</dbReference>
<reference evidence="6 7" key="1">
    <citation type="journal article" date="2008" name="J. Bacteriol.">
        <title>The genome of Heliobacterium modesticaldum, a phototrophic representative of the Firmicutes containing the simplest photosynthetic apparatus.</title>
        <authorList>
            <person name="Sattley W.M."/>
            <person name="Madigan M.T."/>
            <person name="Swingley W.D."/>
            <person name="Cheung P.C."/>
            <person name="Clocksin K.M."/>
            <person name="Conrad A.L."/>
            <person name="Dejesa L.C."/>
            <person name="Honchak B.M."/>
            <person name="Jung D.O."/>
            <person name="Karbach L.E."/>
            <person name="Kurdoglu A."/>
            <person name="Lahiri S."/>
            <person name="Mastrian S.D."/>
            <person name="Page L.E."/>
            <person name="Taylor H.L."/>
            <person name="Wang Z.T."/>
            <person name="Raymond J."/>
            <person name="Chen M."/>
            <person name="Blankenship R.E."/>
            <person name="Touchman J.W."/>
        </authorList>
    </citation>
    <scope>NUCLEOTIDE SEQUENCE [LARGE SCALE GENOMIC DNA]</scope>
    <source>
        <strain evidence="7">ATCC 51547 / Ice1</strain>
    </source>
</reference>
<evidence type="ECO:0000313" key="7">
    <source>
        <dbReference type="Proteomes" id="UP000008550"/>
    </source>
</evidence>
<gene>
    <name evidence="6" type="ORF">HM1_1144</name>
</gene>
<dbReference type="SMART" id="SM00382">
    <property type="entry name" value="AAA"/>
    <property type="match status" value="1"/>
</dbReference>
<dbReference type="STRING" id="498761.HM1_1144"/>
<dbReference type="AlphaFoldDB" id="B0THJ2"/>
<name>B0THJ2_HELMI</name>
<feature type="domain" description="ABC transporter" evidence="5">
    <location>
        <begin position="21"/>
        <end position="249"/>
    </location>
</feature>
<dbReference type="InterPro" id="IPR050683">
    <property type="entry name" value="Bact_Polysacc_Export_ATP-bd"/>
</dbReference>
<evidence type="ECO:0000313" key="6">
    <source>
        <dbReference type="EMBL" id="ABZ83430.1"/>
    </source>
</evidence>
<keyword evidence="2" id="KW-0813">Transport</keyword>
<keyword evidence="3" id="KW-0547">Nucleotide-binding</keyword>
<evidence type="ECO:0000259" key="5">
    <source>
        <dbReference type="PROSITE" id="PS50893"/>
    </source>
</evidence>
<dbReference type="PANTHER" id="PTHR46743:SF2">
    <property type="entry name" value="TEICHOIC ACIDS EXPORT ATP-BINDING PROTEIN TAGH"/>
    <property type="match status" value="1"/>
</dbReference>
<dbReference type="KEGG" id="hmo:HM1_1144"/>
<accession>B0THJ2</accession>
<dbReference type="PROSITE" id="PS50893">
    <property type="entry name" value="ABC_TRANSPORTER_2"/>
    <property type="match status" value="1"/>
</dbReference>
<dbReference type="HOGENOM" id="CLU_000604_1_2_9"/>
<keyword evidence="4" id="KW-0067">ATP-binding</keyword>
<dbReference type="InterPro" id="IPR003439">
    <property type="entry name" value="ABC_transporter-like_ATP-bd"/>
</dbReference>
<dbReference type="Proteomes" id="UP000008550">
    <property type="component" value="Chromosome"/>
</dbReference>
<dbReference type="RefSeq" id="WP_012281960.1">
    <property type="nucleotide sequence ID" value="NC_010337.2"/>
</dbReference>
<dbReference type="GO" id="GO:0140359">
    <property type="term" value="F:ABC-type transporter activity"/>
    <property type="evidence" value="ECO:0007669"/>
    <property type="project" value="InterPro"/>
</dbReference>
<dbReference type="Gene3D" id="3.40.50.300">
    <property type="entry name" value="P-loop containing nucleotide triphosphate hydrolases"/>
    <property type="match status" value="1"/>
</dbReference>
<organism evidence="6 7">
    <name type="scientific">Heliobacterium modesticaldum (strain ATCC 51547 / Ice1)</name>
    <dbReference type="NCBI Taxonomy" id="498761"/>
    <lineage>
        <taxon>Bacteria</taxon>
        <taxon>Bacillati</taxon>
        <taxon>Bacillota</taxon>
        <taxon>Clostridia</taxon>
        <taxon>Eubacteriales</taxon>
        <taxon>Heliobacteriaceae</taxon>
        <taxon>Heliomicrobium</taxon>
    </lineage>
</organism>
<dbReference type="GO" id="GO:0016020">
    <property type="term" value="C:membrane"/>
    <property type="evidence" value="ECO:0007669"/>
    <property type="project" value="InterPro"/>
</dbReference>
<dbReference type="CDD" id="cd03220">
    <property type="entry name" value="ABC_KpsT_Wzt"/>
    <property type="match status" value="1"/>
</dbReference>
<sequence length="249" mass="27623">MALLEIQDVSKKFVLQNYSGQRLSNLFTSLLEARKYSNKRDFWALKNIDITLEQGKSLAIIGKNGCGKSTLLKLINGTLRPTTGSVRVNGTKSALIELGAGFHGDFTGRDNVFLSGMIMGMSKSEIKKRFDEIVDFAEIEEFIDVPVKYYSSGMHARLGFSVAIAVKPQLLIVDEVLAVGDANFKMKCEKRITEMKKQGVSLLFVTHDLSKIRTICEEGLWLNKGIVMSQGDIDTVVEQYANFINLGVA</sequence>
<dbReference type="GO" id="GO:0005524">
    <property type="term" value="F:ATP binding"/>
    <property type="evidence" value="ECO:0007669"/>
    <property type="project" value="UniProtKB-KW"/>
</dbReference>
<keyword evidence="7" id="KW-1185">Reference proteome</keyword>
<proteinExistence type="inferred from homology"/>
<evidence type="ECO:0000256" key="2">
    <source>
        <dbReference type="ARBA" id="ARBA00022448"/>
    </source>
</evidence>
<dbReference type="eggNOG" id="COG1134">
    <property type="taxonomic scope" value="Bacteria"/>
</dbReference>
<dbReference type="InterPro" id="IPR015860">
    <property type="entry name" value="ABC_transpr_TagH-like"/>
</dbReference>
<comment type="similarity">
    <text evidence="1">Belongs to the ABC transporter superfamily.</text>
</comment>
<protein>
    <submittedName>
        <fullName evidence="6">Abc transporter, ATP binding subunit</fullName>
    </submittedName>
</protein>
<evidence type="ECO:0000256" key="4">
    <source>
        <dbReference type="ARBA" id="ARBA00022840"/>
    </source>
</evidence>
<dbReference type="OrthoDB" id="9778870at2"/>
<dbReference type="PANTHER" id="PTHR46743">
    <property type="entry name" value="TEICHOIC ACIDS EXPORT ATP-BINDING PROTEIN TAGH"/>
    <property type="match status" value="1"/>
</dbReference>
<dbReference type="EMBL" id="CP000930">
    <property type="protein sequence ID" value="ABZ83430.1"/>
    <property type="molecule type" value="Genomic_DNA"/>
</dbReference>
<dbReference type="Pfam" id="PF00005">
    <property type="entry name" value="ABC_tran"/>
    <property type="match status" value="1"/>
</dbReference>